<comment type="similarity">
    <text evidence="1">Belongs to the LysR transcriptional regulatory family.</text>
</comment>
<name>A0A4R2MDY9_RUBGE</name>
<accession>A0A4R2MDY9</accession>
<dbReference type="CDD" id="cd08422">
    <property type="entry name" value="PBP2_CrgA_like"/>
    <property type="match status" value="1"/>
</dbReference>
<dbReference type="EMBL" id="SLXD01000011">
    <property type="protein sequence ID" value="TCP00866.1"/>
    <property type="molecule type" value="Genomic_DNA"/>
</dbReference>
<evidence type="ECO:0000313" key="7">
    <source>
        <dbReference type="Proteomes" id="UP000295106"/>
    </source>
</evidence>
<organism evidence="6 7">
    <name type="scientific">Rubrivivax gelatinosus</name>
    <name type="common">Rhodocyclus gelatinosus</name>
    <name type="synonym">Rhodopseudomonas gelatinosa</name>
    <dbReference type="NCBI Taxonomy" id="28068"/>
    <lineage>
        <taxon>Bacteria</taxon>
        <taxon>Pseudomonadati</taxon>
        <taxon>Pseudomonadota</taxon>
        <taxon>Betaproteobacteria</taxon>
        <taxon>Burkholderiales</taxon>
        <taxon>Sphaerotilaceae</taxon>
        <taxon>Rubrivivax</taxon>
    </lineage>
</organism>
<feature type="domain" description="HTH lysR-type" evidence="5">
    <location>
        <begin position="1"/>
        <end position="59"/>
    </location>
</feature>
<dbReference type="Pfam" id="PF03466">
    <property type="entry name" value="LysR_substrate"/>
    <property type="match status" value="1"/>
</dbReference>
<dbReference type="InterPro" id="IPR036390">
    <property type="entry name" value="WH_DNA-bd_sf"/>
</dbReference>
<evidence type="ECO:0000256" key="1">
    <source>
        <dbReference type="ARBA" id="ARBA00009437"/>
    </source>
</evidence>
<proteinExistence type="inferred from homology"/>
<dbReference type="PANTHER" id="PTHR30537:SF5">
    <property type="entry name" value="HTH-TYPE TRANSCRIPTIONAL ACTIVATOR TTDR-RELATED"/>
    <property type="match status" value="1"/>
</dbReference>
<keyword evidence="3" id="KW-0238">DNA-binding</keyword>
<dbReference type="RefSeq" id="WP_132648490.1">
    <property type="nucleotide sequence ID" value="NZ_CP181386.1"/>
</dbReference>
<dbReference type="InterPro" id="IPR058163">
    <property type="entry name" value="LysR-type_TF_proteobact-type"/>
</dbReference>
<dbReference type="SUPFAM" id="SSF46785">
    <property type="entry name" value="Winged helix' DNA-binding domain"/>
    <property type="match status" value="1"/>
</dbReference>
<dbReference type="OrthoDB" id="9080899at2"/>
<dbReference type="InterPro" id="IPR000847">
    <property type="entry name" value="LysR_HTH_N"/>
</dbReference>
<dbReference type="InterPro" id="IPR036388">
    <property type="entry name" value="WH-like_DNA-bd_sf"/>
</dbReference>
<evidence type="ECO:0000256" key="4">
    <source>
        <dbReference type="ARBA" id="ARBA00023163"/>
    </source>
</evidence>
<dbReference type="SUPFAM" id="SSF53850">
    <property type="entry name" value="Periplasmic binding protein-like II"/>
    <property type="match status" value="1"/>
</dbReference>
<keyword evidence="2" id="KW-0805">Transcription regulation</keyword>
<dbReference type="Pfam" id="PF00126">
    <property type="entry name" value="HTH_1"/>
    <property type="match status" value="1"/>
</dbReference>
<comment type="caution">
    <text evidence="6">The sequence shown here is derived from an EMBL/GenBank/DDBJ whole genome shotgun (WGS) entry which is preliminary data.</text>
</comment>
<dbReference type="GO" id="GO:0003700">
    <property type="term" value="F:DNA-binding transcription factor activity"/>
    <property type="evidence" value="ECO:0007669"/>
    <property type="project" value="InterPro"/>
</dbReference>
<dbReference type="PROSITE" id="PS50931">
    <property type="entry name" value="HTH_LYSR"/>
    <property type="match status" value="1"/>
</dbReference>
<evidence type="ECO:0000259" key="5">
    <source>
        <dbReference type="PROSITE" id="PS50931"/>
    </source>
</evidence>
<keyword evidence="4" id="KW-0804">Transcription</keyword>
<dbReference type="Gene3D" id="3.40.190.290">
    <property type="match status" value="1"/>
</dbReference>
<evidence type="ECO:0000256" key="3">
    <source>
        <dbReference type="ARBA" id="ARBA00023125"/>
    </source>
</evidence>
<evidence type="ECO:0000256" key="2">
    <source>
        <dbReference type="ARBA" id="ARBA00023015"/>
    </source>
</evidence>
<gene>
    <name evidence="6" type="ORF">EV684_11170</name>
</gene>
<protein>
    <submittedName>
        <fullName evidence="6">LysR family transcriptional regulator</fullName>
    </submittedName>
</protein>
<dbReference type="AlphaFoldDB" id="A0A4R2MDY9"/>
<dbReference type="Proteomes" id="UP000295106">
    <property type="component" value="Unassembled WGS sequence"/>
</dbReference>
<sequence length="319" mass="34695">MDQLRAMKVFVRVVDEGGFARAARALDMAPPVVTRVVAELEAHLGARLLNRTTRRVALTEVGESYLERARRILAEVDEADALAGEATRELSGPLRLLCPSALAAHQLVRHLPRFAAQHPRLALELAAPGRVETVDEDYDVTLLTLRDPIDGDFVARRLARSEVLLCASPVYLARQGRPRHPRDLARHELLFQPAAQPRGLVFFRGAEAASGEATETVVPERAPVLRCDDVQTQLAAAVAGLGVAALPTLVLEQVLADGRLERVLPAWRLSGLSIWAAMPSRKHVPARTRALIEFLIQAFGGEDRDPWLAACGGSLALVA</sequence>
<evidence type="ECO:0000313" key="6">
    <source>
        <dbReference type="EMBL" id="TCP00866.1"/>
    </source>
</evidence>
<dbReference type="PANTHER" id="PTHR30537">
    <property type="entry name" value="HTH-TYPE TRANSCRIPTIONAL REGULATOR"/>
    <property type="match status" value="1"/>
</dbReference>
<dbReference type="GeneID" id="99683063"/>
<dbReference type="GO" id="GO:0003677">
    <property type="term" value="F:DNA binding"/>
    <property type="evidence" value="ECO:0007669"/>
    <property type="project" value="UniProtKB-KW"/>
</dbReference>
<dbReference type="Gene3D" id="1.10.10.10">
    <property type="entry name" value="Winged helix-like DNA-binding domain superfamily/Winged helix DNA-binding domain"/>
    <property type="match status" value="1"/>
</dbReference>
<dbReference type="InterPro" id="IPR005119">
    <property type="entry name" value="LysR_subst-bd"/>
</dbReference>
<dbReference type="FunFam" id="1.10.10.10:FF:000001">
    <property type="entry name" value="LysR family transcriptional regulator"/>
    <property type="match status" value="1"/>
</dbReference>
<reference evidence="6 7" key="1">
    <citation type="submission" date="2019-03" db="EMBL/GenBank/DDBJ databases">
        <title>Genomic Encyclopedia of Type Strains, Phase IV (KMG-IV): sequencing the most valuable type-strain genomes for metagenomic binning, comparative biology and taxonomic classification.</title>
        <authorList>
            <person name="Goeker M."/>
        </authorList>
    </citation>
    <scope>NUCLEOTIDE SEQUENCE [LARGE SCALE GENOMIC DNA]</scope>
    <source>
        <strain evidence="6 7">DSM 1709</strain>
    </source>
</reference>